<evidence type="ECO:0008006" key="6">
    <source>
        <dbReference type="Google" id="ProtNLM"/>
    </source>
</evidence>
<dbReference type="STRING" id="1183438.GKIL_2902"/>
<keyword evidence="3" id="KW-0175">Coiled coil</keyword>
<evidence type="ECO:0000313" key="4">
    <source>
        <dbReference type="EMBL" id="AGY59148.1"/>
    </source>
</evidence>
<dbReference type="InterPro" id="IPR019734">
    <property type="entry name" value="TPR_rpt"/>
</dbReference>
<dbReference type="KEGG" id="glj:GKIL_2902"/>
<keyword evidence="1" id="KW-0677">Repeat</keyword>
<dbReference type="AlphaFoldDB" id="U5QJS9"/>
<dbReference type="InterPro" id="IPR011990">
    <property type="entry name" value="TPR-like_helical_dom_sf"/>
</dbReference>
<dbReference type="OrthoDB" id="3867284at2"/>
<accession>U5QJS9</accession>
<dbReference type="PANTHER" id="PTHR45641:SF19">
    <property type="entry name" value="NEPHROCYSTIN-3"/>
    <property type="match status" value="1"/>
</dbReference>
<evidence type="ECO:0000256" key="3">
    <source>
        <dbReference type="SAM" id="Coils"/>
    </source>
</evidence>
<name>U5QJS9_GLOK1</name>
<dbReference type="EMBL" id="CP003587">
    <property type="protein sequence ID" value="AGY59148.1"/>
    <property type="molecule type" value="Genomic_DNA"/>
</dbReference>
<evidence type="ECO:0000313" key="5">
    <source>
        <dbReference type="Proteomes" id="UP000017396"/>
    </source>
</evidence>
<dbReference type="RefSeq" id="WP_023174378.1">
    <property type="nucleotide sequence ID" value="NC_022600.1"/>
</dbReference>
<organism evidence="4 5">
    <name type="scientific">Gloeobacter kilaueensis (strain ATCC BAA-2537 / CCAP 1431/1 / ULC 316 / JS1)</name>
    <dbReference type="NCBI Taxonomy" id="1183438"/>
    <lineage>
        <taxon>Bacteria</taxon>
        <taxon>Bacillati</taxon>
        <taxon>Cyanobacteriota</taxon>
        <taxon>Cyanophyceae</taxon>
        <taxon>Gloeobacterales</taxon>
        <taxon>Gloeobacteraceae</taxon>
        <taxon>Gloeobacter</taxon>
    </lineage>
</organism>
<evidence type="ECO:0000256" key="2">
    <source>
        <dbReference type="ARBA" id="ARBA00022803"/>
    </source>
</evidence>
<feature type="coiled-coil region" evidence="3">
    <location>
        <begin position="246"/>
        <end position="276"/>
    </location>
</feature>
<dbReference type="Gene3D" id="1.25.40.10">
    <property type="entry name" value="Tetratricopeptide repeat domain"/>
    <property type="match status" value="2"/>
</dbReference>
<keyword evidence="5" id="KW-1185">Reference proteome</keyword>
<dbReference type="SUPFAM" id="SSF48452">
    <property type="entry name" value="TPR-like"/>
    <property type="match status" value="1"/>
</dbReference>
<dbReference type="Pfam" id="PF13181">
    <property type="entry name" value="TPR_8"/>
    <property type="match status" value="1"/>
</dbReference>
<keyword evidence="2" id="KW-0802">TPR repeat</keyword>
<reference evidence="4 5" key="1">
    <citation type="journal article" date="2013" name="PLoS ONE">
        <title>Cultivation and Complete Genome Sequencing of Gloeobacter kilaueensis sp. nov., from a Lava Cave in Kilauea Caldera, Hawai'i.</title>
        <authorList>
            <person name="Saw J.H."/>
            <person name="Schatz M."/>
            <person name="Brown M.V."/>
            <person name="Kunkel D.D."/>
            <person name="Foster J.S."/>
            <person name="Shick H."/>
            <person name="Christensen S."/>
            <person name="Hou S."/>
            <person name="Wan X."/>
            <person name="Donachie S.P."/>
        </authorList>
    </citation>
    <scope>NUCLEOTIDE SEQUENCE [LARGE SCALE GENOMIC DNA]</scope>
    <source>
        <strain evidence="5">JS</strain>
    </source>
</reference>
<evidence type="ECO:0000256" key="1">
    <source>
        <dbReference type="ARBA" id="ARBA00022737"/>
    </source>
</evidence>
<protein>
    <recommendedName>
        <fullName evidence="6">Tetratricopeptide repeat protein</fullName>
    </recommendedName>
</protein>
<proteinExistence type="predicted"/>
<dbReference type="PANTHER" id="PTHR45641">
    <property type="entry name" value="TETRATRICOPEPTIDE REPEAT PROTEIN (AFU_ORTHOLOGUE AFUA_6G03870)"/>
    <property type="match status" value="1"/>
</dbReference>
<dbReference type="Proteomes" id="UP000017396">
    <property type="component" value="Chromosome"/>
</dbReference>
<dbReference type="HOGENOM" id="CLU_663524_0_0_3"/>
<sequence>MSTLTETYESRLAELTALQKQAQSYSTAVPVALGRQLLKALRAVGDIEGNLYYPNLGRTGDALERYKEAIATAQKIDSADLQLEDSLELAAVHDGAGDLFGWTGNVVERLKNYFKSLEIREKLSEANQDNPQLKRALMFSYSRIGDALANKGKTGASQSYSLALQLAKELAPPNTTDAKALEDLWICYLNIGESQLDSGDCEQALNSFSECVKLVEQYAPSLPLDPDKCRNSLQGCRDLWISYSKLADVQLKLNRLDEARQNYEQAKQIAQEIYNANEANFQARCDLANALDKMGYFMLATGGVDDAETHYNDSLQHLQQLATVDNTNMRNRHNLAQLHMNLAQVHEHRANSQKISSSEQKQHWQNAHSCYSASLEVWASGEEGGSSYTVARTACQKVRNIIEKLEARAGVLAG</sequence>
<gene>
    <name evidence="4" type="ORF">GKIL_2902</name>
</gene>
<dbReference type="SMART" id="SM00028">
    <property type="entry name" value="TPR"/>
    <property type="match status" value="3"/>
</dbReference>
<dbReference type="eggNOG" id="COG4783">
    <property type="taxonomic scope" value="Bacteria"/>
</dbReference>